<evidence type="ECO:0000256" key="1">
    <source>
        <dbReference type="ARBA" id="ARBA00004496"/>
    </source>
</evidence>
<keyword evidence="7" id="KW-0418">Kinase</keyword>
<proteinExistence type="predicted"/>
<dbReference type="GO" id="GO:0005737">
    <property type="term" value="C:cytoplasm"/>
    <property type="evidence" value="ECO:0007669"/>
    <property type="project" value="UniProtKB-SubCell"/>
</dbReference>
<keyword evidence="2" id="KW-0813">Transport</keyword>
<dbReference type="InterPro" id="IPR036662">
    <property type="entry name" value="PTS_EIIA_man-typ_sf"/>
</dbReference>
<comment type="subcellular location">
    <subcellularLocation>
        <location evidence="1">Cytoplasm</location>
    </subcellularLocation>
</comment>
<dbReference type="PANTHER" id="PTHR33799">
    <property type="entry name" value="PTS PERMEASE-RELATED-RELATED"/>
    <property type="match status" value="1"/>
</dbReference>
<evidence type="ECO:0000256" key="7">
    <source>
        <dbReference type="ARBA" id="ARBA00022777"/>
    </source>
</evidence>
<accession>A0A7G9GNV9</accession>
<dbReference type="Gene3D" id="3.40.50.510">
    <property type="entry name" value="Phosphotransferase system, mannose-type IIA component"/>
    <property type="match status" value="1"/>
</dbReference>
<keyword evidence="3" id="KW-0963">Cytoplasm</keyword>
<name>A0A7G9GNV9_9FIRM</name>
<evidence type="ECO:0000256" key="3">
    <source>
        <dbReference type="ARBA" id="ARBA00022490"/>
    </source>
</evidence>
<evidence type="ECO:0000313" key="10">
    <source>
        <dbReference type="Proteomes" id="UP000515856"/>
    </source>
</evidence>
<gene>
    <name evidence="9" type="ORF">H9Q80_00615</name>
</gene>
<dbReference type="RefSeq" id="WP_158552201.1">
    <property type="nucleotide sequence ID" value="NZ_CP060636.1"/>
</dbReference>
<keyword evidence="4 9" id="KW-0762">Sugar transport</keyword>
<keyword evidence="6" id="KW-0598">Phosphotransferase system</keyword>
<dbReference type="PANTHER" id="PTHR33799:SF1">
    <property type="entry name" value="PTS SYSTEM MANNOSE-SPECIFIC EIIAB COMPONENT-RELATED"/>
    <property type="match status" value="1"/>
</dbReference>
<protein>
    <submittedName>
        <fullName evidence="9">PTS sugar transporter subunit IIA</fullName>
    </submittedName>
</protein>
<sequence>MKYIIATHGNLADALKSTMEMIVGQHPEIQALGLQPDMSVDDYRERLVDCIGNDQTLVFLDIVGGTPFNSLIQELKSEQVSFIAGTNLGMLLEIVLNTEIKDLKDACAFAKEKGIQSIITKDDILS</sequence>
<dbReference type="InterPro" id="IPR051471">
    <property type="entry name" value="Bacterial_PTS_sugar_comp"/>
</dbReference>
<feature type="domain" description="PTS EIIA type-4" evidence="8">
    <location>
        <begin position="1"/>
        <end position="118"/>
    </location>
</feature>
<dbReference type="Proteomes" id="UP000515856">
    <property type="component" value="Chromosome"/>
</dbReference>
<dbReference type="GO" id="GO:0016020">
    <property type="term" value="C:membrane"/>
    <property type="evidence" value="ECO:0007669"/>
    <property type="project" value="InterPro"/>
</dbReference>
<evidence type="ECO:0000256" key="4">
    <source>
        <dbReference type="ARBA" id="ARBA00022597"/>
    </source>
</evidence>
<evidence type="ECO:0000256" key="6">
    <source>
        <dbReference type="ARBA" id="ARBA00022683"/>
    </source>
</evidence>
<keyword evidence="10" id="KW-1185">Reference proteome</keyword>
<evidence type="ECO:0000256" key="2">
    <source>
        <dbReference type="ARBA" id="ARBA00022448"/>
    </source>
</evidence>
<dbReference type="KEGG" id="ehn:H9Q80_00615"/>
<keyword evidence="5" id="KW-0808">Transferase</keyword>
<dbReference type="CDD" id="cd00006">
    <property type="entry name" value="PTS_IIA_man"/>
    <property type="match status" value="1"/>
</dbReference>
<dbReference type="AlphaFoldDB" id="A0A7G9GNV9"/>
<evidence type="ECO:0000313" key="9">
    <source>
        <dbReference type="EMBL" id="QNM12491.1"/>
    </source>
</evidence>
<reference evidence="9 10" key="1">
    <citation type="submission" date="2020-08" db="EMBL/GenBank/DDBJ databases">
        <authorList>
            <person name="Liu C."/>
            <person name="Sun Q."/>
        </authorList>
    </citation>
    <scope>NUCLEOTIDE SEQUENCE [LARGE SCALE GENOMIC DNA]</scope>
    <source>
        <strain evidence="9 10">NSJ-61</strain>
    </source>
</reference>
<dbReference type="GO" id="GO:0016301">
    <property type="term" value="F:kinase activity"/>
    <property type="evidence" value="ECO:0007669"/>
    <property type="project" value="UniProtKB-KW"/>
</dbReference>
<dbReference type="PROSITE" id="PS51096">
    <property type="entry name" value="PTS_EIIA_TYPE_4"/>
    <property type="match status" value="1"/>
</dbReference>
<dbReference type="EMBL" id="CP060636">
    <property type="protein sequence ID" value="QNM12491.1"/>
    <property type="molecule type" value="Genomic_DNA"/>
</dbReference>
<dbReference type="SUPFAM" id="SSF53062">
    <property type="entry name" value="PTS system fructose IIA component-like"/>
    <property type="match status" value="1"/>
</dbReference>
<dbReference type="InterPro" id="IPR033887">
    <property type="entry name" value="PTS_IIA_man"/>
</dbReference>
<dbReference type="Pfam" id="PF03610">
    <property type="entry name" value="EIIA-man"/>
    <property type="match status" value="1"/>
</dbReference>
<dbReference type="InterPro" id="IPR004701">
    <property type="entry name" value="PTS_EIIA_man-typ"/>
</dbReference>
<evidence type="ECO:0000259" key="8">
    <source>
        <dbReference type="PROSITE" id="PS51096"/>
    </source>
</evidence>
<dbReference type="GO" id="GO:0009401">
    <property type="term" value="P:phosphoenolpyruvate-dependent sugar phosphotransferase system"/>
    <property type="evidence" value="ECO:0007669"/>
    <property type="project" value="UniProtKB-KW"/>
</dbReference>
<organism evidence="9 10">
    <name type="scientific">[Eubacterium] hominis</name>
    <dbReference type="NCBI Taxonomy" id="2764325"/>
    <lineage>
        <taxon>Bacteria</taxon>
        <taxon>Bacillati</taxon>
        <taxon>Bacillota</taxon>
        <taxon>Erysipelotrichia</taxon>
        <taxon>Erysipelotrichales</taxon>
        <taxon>Erysipelotrichaceae</taxon>
        <taxon>Amedibacillus</taxon>
    </lineage>
</organism>
<evidence type="ECO:0000256" key="5">
    <source>
        <dbReference type="ARBA" id="ARBA00022679"/>
    </source>
</evidence>